<reference evidence="1" key="1">
    <citation type="submission" date="2020-05" db="EMBL/GenBank/DDBJ databases">
        <authorList>
            <person name="Chiriac C."/>
            <person name="Salcher M."/>
            <person name="Ghai R."/>
            <person name="Kavagutti S V."/>
        </authorList>
    </citation>
    <scope>NUCLEOTIDE SEQUENCE</scope>
</reference>
<dbReference type="PROSITE" id="PS51257">
    <property type="entry name" value="PROKAR_LIPOPROTEIN"/>
    <property type="match status" value="1"/>
</dbReference>
<gene>
    <name evidence="1" type="ORF">UFOPK1433_00857</name>
    <name evidence="2" type="ORF">UFOPK1843_01115</name>
</gene>
<organism evidence="1">
    <name type="scientific">freshwater metagenome</name>
    <dbReference type="NCBI Taxonomy" id="449393"/>
    <lineage>
        <taxon>unclassified sequences</taxon>
        <taxon>metagenomes</taxon>
        <taxon>ecological metagenomes</taxon>
    </lineage>
</organism>
<dbReference type="EMBL" id="CAEZUR010000117">
    <property type="protein sequence ID" value="CAB4615781.1"/>
    <property type="molecule type" value="Genomic_DNA"/>
</dbReference>
<proteinExistence type="predicted"/>
<dbReference type="EMBL" id="CAEZSN010000096">
    <property type="protein sequence ID" value="CAB4546923.1"/>
    <property type="molecule type" value="Genomic_DNA"/>
</dbReference>
<dbReference type="AlphaFoldDB" id="A0A6J6C8Z5"/>
<protein>
    <submittedName>
        <fullName evidence="1">Unannotated protein</fullName>
    </submittedName>
</protein>
<name>A0A6J6C8Z5_9ZZZZ</name>
<evidence type="ECO:0000313" key="2">
    <source>
        <dbReference type="EMBL" id="CAB4615781.1"/>
    </source>
</evidence>
<accession>A0A6J6C8Z5</accession>
<sequence>MNRKLLTFSLIGFALLLSGCAVTPGNTDNGDYQVFDPADIPTTPPTDSLAVDPAVFDVGYSEYSFKVGGGPTWCTINAEEKFAICEQIETDASYDPLPAPDACKVSFGYQFKLYEVQPKDVDAAQITCASGLYSDPSTAQTLNTGETLTVGGITCFVTDVTARCDNKKANFIVLGPEVWAKG</sequence>
<evidence type="ECO:0000313" key="1">
    <source>
        <dbReference type="EMBL" id="CAB4546923.1"/>
    </source>
</evidence>